<sequence length="163" mass="17581">MMHSGDDALPYMDKALPDAWKAAGAFAAVVSKETAKHGLTLAESEIVKVRVSQLNGCVFCLDLHSRQARKLGVPQQKLDLLPAWREATLFSSRETALLAVAEAATELPLSENSKADLLAARNALGEETFVSAEWVAASINLFNRISILSEHPVRARDADGNLA</sequence>
<accession>A0A1Q2CP34</accession>
<proteinExistence type="predicted"/>
<dbReference type="InterPro" id="IPR004675">
    <property type="entry name" value="AhpD_core"/>
</dbReference>
<dbReference type="OrthoDB" id="9801997at2"/>
<name>A0A1Q2CP34_9ACTN</name>
<dbReference type="STRING" id="1332264.BW730_10490"/>
<dbReference type="PANTHER" id="PTHR35446:SF2">
    <property type="entry name" value="CARBOXYMUCONOLACTONE DECARBOXYLASE-LIKE DOMAIN-CONTAINING PROTEIN"/>
    <property type="match status" value="1"/>
</dbReference>
<dbReference type="InterPro" id="IPR029032">
    <property type="entry name" value="AhpD-like"/>
</dbReference>
<evidence type="ECO:0000313" key="2">
    <source>
        <dbReference type="EMBL" id="AQP47854.1"/>
    </source>
</evidence>
<dbReference type="AlphaFoldDB" id="A0A1Q2CP34"/>
<dbReference type="EMBL" id="CP019606">
    <property type="protein sequence ID" value="AQP47854.1"/>
    <property type="molecule type" value="Genomic_DNA"/>
</dbReference>
<feature type="domain" description="Carboxymuconolactone decarboxylase-like" evidence="1">
    <location>
        <begin position="25"/>
        <end position="103"/>
    </location>
</feature>
<evidence type="ECO:0000313" key="3">
    <source>
        <dbReference type="Proteomes" id="UP000188145"/>
    </source>
</evidence>
<organism evidence="2 3">
    <name type="scientific">Tessaracoccus aquimaris</name>
    <dbReference type="NCBI Taxonomy" id="1332264"/>
    <lineage>
        <taxon>Bacteria</taxon>
        <taxon>Bacillati</taxon>
        <taxon>Actinomycetota</taxon>
        <taxon>Actinomycetes</taxon>
        <taxon>Propionibacteriales</taxon>
        <taxon>Propionibacteriaceae</taxon>
        <taxon>Tessaracoccus</taxon>
    </lineage>
</organism>
<protein>
    <submittedName>
        <fullName evidence="2">Carboxymuconolactone decarboxylase family protein</fullName>
    </submittedName>
</protein>
<evidence type="ECO:0000259" key="1">
    <source>
        <dbReference type="Pfam" id="PF02627"/>
    </source>
</evidence>
<dbReference type="Proteomes" id="UP000188145">
    <property type="component" value="Chromosome"/>
</dbReference>
<dbReference type="PANTHER" id="PTHR35446">
    <property type="entry name" value="SI:CH211-175M2.5"/>
    <property type="match status" value="1"/>
</dbReference>
<gene>
    <name evidence="2" type="ORF">BW730_10490</name>
</gene>
<dbReference type="SUPFAM" id="SSF69118">
    <property type="entry name" value="AhpD-like"/>
    <property type="match status" value="1"/>
</dbReference>
<dbReference type="GO" id="GO:0051920">
    <property type="term" value="F:peroxiredoxin activity"/>
    <property type="evidence" value="ECO:0007669"/>
    <property type="project" value="InterPro"/>
</dbReference>
<dbReference type="NCBIfam" id="TIGR00778">
    <property type="entry name" value="ahpD_dom"/>
    <property type="match status" value="1"/>
</dbReference>
<keyword evidence="3" id="KW-1185">Reference proteome</keyword>
<dbReference type="Pfam" id="PF02627">
    <property type="entry name" value="CMD"/>
    <property type="match status" value="1"/>
</dbReference>
<reference evidence="3" key="1">
    <citation type="submission" date="2017-02" db="EMBL/GenBank/DDBJ databases">
        <title>Tessaracoccus aquaemaris sp. nov., isolated from the intestine of a Korean rockfish, Sebastes schlegelii, in a marine aquaculture pond.</title>
        <authorList>
            <person name="Tak E.J."/>
            <person name="Bae J.-W."/>
        </authorList>
    </citation>
    <scope>NUCLEOTIDE SEQUENCE [LARGE SCALE GENOMIC DNA]</scope>
    <source>
        <strain evidence="3">NSG39</strain>
    </source>
</reference>
<dbReference type="InterPro" id="IPR003779">
    <property type="entry name" value="CMD-like"/>
</dbReference>
<dbReference type="KEGG" id="tes:BW730_10490"/>
<dbReference type="Gene3D" id="1.20.1290.10">
    <property type="entry name" value="AhpD-like"/>
    <property type="match status" value="1"/>
</dbReference>